<dbReference type="OrthoDB" id="419598at2759"/>
<evidence type="ECO:0000259" key="3">
    <source>
        <dbReference type="Pfam" id="PF05368"/>
    </source>
</evidence>
<name>A0A010QVA6_9PEZI</name>
<comment type="caution">
    <text evidence="4">The sequence shown here is derived from an EMBL/GenBank/DDBJ whole genome shotgun (WGS) entry which is preliminary data.</text>
</comment>
<evidence type="ECO:0000256" key="2">
    <source>
        <dbReference type="ARBA" id="ARBA00023002"/>
    </source>
</evidence>
<proteinExistence type="predicted"/>
<reference evidence="4 5" key="1">
    <citation type="submission" date="2014-02" db="EMBL/GenBank/DDBJ databases">
        <title>The genome sequence of Colletotrichum fioriniae PJ7.</title>
        <authorList>
            <person name="Baroncelli R."/>
            <person name="Thon M.R."/>
        </authorList>
    </citation>
    <scope>NUCLEOTIDE SEQUENCE [LARGE SCALE GENOMIC DNA]</scope>
    <source>
        <strain evidence="4 5">PJ7</strain>
    </source>
</reference>
<feature type="domain" description="NmrA-like" evidence="3">
    <location>
        <begin position="2"/>
        <end position="237"/>
    </location>
</feature>
<dbReference type="PANTHER" id="PTHR47706">
    <property type="entry name" value="NMRA-LIKE FAMILY PROTEIN"/>
    <property type="match status" value="1"/>
</dbReference>
<evidence type="ECO:0000256" key="1">
    <source>
        <dbReference type="ARBA" id="ARBA00022857"/>
    </source>
</evidence>
<evidence type="ECO:0000313" key="5">
    <source>
        <dbReference type="Proteomes" id="UP000020467"/>
    </source>
</evidence>
<dbReference type="GO" id="GO:0016491">
    <property type="term" value="F:oxidoreductase activity"/>
    <property type="evidence" value="ECO:0007669"/>
    <property type="project" value="UniProtKB-KW"/>
</dbReference>
<dbReference type="HOGENOM" id="CLU_079104_0_0_1"/>
<sequence length="307" mass="33916">MLVLIAGISGSFGSRLAVVAKERGLSVRGLGRDSSKLSPELAQSLESFVTSRNYYDIPALDKAVAGVDAIICAYNPTPLLDLDGCLLLLRAAERADVKVFMASSWNNDWTKIKFGDFEHYDAHIAFEQQAAMTSSIKPVYLFTGTFADLLFTPYGPGGFDTSGDVPQMRYWGEGNKKLHSWTAQDDVAAWTIEILINGDGVQQGKGGFFRMRSGVNTIEELALAYEEATGTFVEVKRQGTLGMLAEEIARLRKEKGRARNFEYLPEVVAFLSDQGLFELPDNEIVYLGHVRKPTSLEEHLKIRFGGQ</sequence>
<dbReference type="PANTHER" id="PTHR47706:SF9">
    <property type="entry name" value="NMRA-LIKE DOMAIN-CONTAINING PROTEIN-RELATED"/>
    <property type="match status" value="1"/>
</dbReference>
<organism evidence="4 5">
    <name type="scientific">Colletotrichum fioriniae PJ7</name>
    <dbReference type="NCBI Taxonomy" id="1445577"/>
    <lineage>
        <taxon>Eukaryota</taxon>
        <taxon>Fungi</taxon>
        <taxon>Dikarya</taxon>
        <taxon>Ascomycota</taxon>
        <taxon>Pezizomycotina</taxon>
        <taxon>Sordariomycetes</taxon>
        <taxon>Hypocreomycetidae</taxon>
        <taxon>Glomerellales</taxon>
        <taxon>Glomerellaceae</taxon>
        <taxon>Colletotrichum</taxon>
        <taxon>Colletotrichum acutatum species complex</taxon>
    </lineage>
</organism>
<dbReference type="Proteomes" id="UP000020467">
    <property type="component" value="Unassembled WGS sequence"/>
</dbReference>
<dbReference type="InterPro" id="IPR051609">
    <property type="entry name" value="NmrA/Isoflavone_reductase-like"/>
</dbReference>
<dbReference type="AlphaFoldDB" id="A0A010QVA6"/>
<dbReference type="KEGG" id="cfj:CFIO01_05635"/>
<protein>
    <recommendedName>
        <fullName evidence="3">NmrA-like domain-containing protein</fullName>
    </recommendedName>
</protein>
<keyword evidence="1" id="KW-0521">NADP</keyword>
<dbReference type="InterPro" id="IPR036291">
    <property type="entry name" value="NAD(P)-bd_dom_sf"/>
</dbReference>
<dbReference type="eggNOG" id="ENOG502SNJP">
    <property type="taxonomic scope" value="Eukaryota"/>
</dbReference>
<accession>A0A010QVA6</accession>
<evidence type="ECO:0000313" key="4">
    <source>
        <dbReference type="EMBL" id="EXF84132.1"/>
    </source>
</evidence>
<dbReference type="Pfam" id="PF05368">
    <property type="entry name" value="NmrA"/>
    <property type="match status" value="1"/>
</dbReference>
<dbReference type="SUPFAM" id="SSF51735">
    <property type="entry name" value="NAD(P)-binding Rossmann-fold domains"/>
    <property type="match status" value="1"/>
</dbReference>
<dbReference type="Gene3D" id="3.40.50.720">
    <property type="entry name" value="NAD(P)-binding Rossmann-like Domain"/>
    <property type="match status" value="1"/>
</dbReference>
<dbReference type="InterPro" id="IPR008030">
    <property type="entry name" value="NmrA-like"/>
</dbReference>
<keyword evidence="2" id="KW-0560">Oxidoreductase</keyword>
<dbReference type="EMBL" id="JARH01000201">
    <property type="protein sequence ID" value="EXF84132.1"/>
    <property type="molecule type" value="Genomic_DNA"/>
</dbReference>
<gene>
    <name evidence="4" type="ORF">CFIO01_05635</name>
</gene>
<keyword evidence="5" id="KW-1185">Reference proteome</keyword>